<proteinExistence type="predicted"/>
<protein>
    <submittedName>
        <fullName evidence="1">Uncharacterized protein</fullName>
    </submittedName>
</protein>
<organism evidence="1 2">
    <name type="scientific">Asaia spathodeae</name>
    <dbReference type="NCBI Taxonomy" id="657016"/>
    <lineage>
        <taxon>Bacteria</taxon>
        <taxon>Pseudomonadati</taxon>
        <taxon>Pseudomonadota</taxon>
        <taxon>Alphaproteobacteria</taxon>
        <taxon>Acetobacterales</taxon>
        <taxon>Acetobacteraceae</taxon>
        <taxon>Asaia</taxon>
    </lineage>
</organism>
<sequence length="219" mass="23777">MSQFITVLTVATILCLCVIVAAFRWMKTVTIRIPGRAIQERIDKKIPLAVEKAGCKFRLIKATTTLNAGNRIAIEVSGTLAVGPVEAPISASLSAGLRYDEARFFLSDFQVSTCQVEPVSLSKIGVSPDSSWSWVGALQSAANILNLEEKVGKATEEHRLGLGNYFSQHGGPLLAKALEHYPVYTIEGRQGLHRVARMTLVSVHTEHEILAVTLRLPGA</sequence>
<comment type="caution">
    <text evidence="1">The sequence shown here is derived from an EMBL/GenBank/DDBJ whole genome shotgun (WGS) entry which is preliminary data.</text>
</comment>
<evidence type="ECO:0000313" key="2">
    <source>
        <dbReference type="Proteomes" id="UP001516351"/>
    </source>
</evidence>
<evidence type="ECO:0000313" key="1">
    <source>
        <dbReference type="EMBL" id="NVN48181.1"/>
    </source>
</evidence>
<gene>
    <name evidence="1" type="ORF">HW542_15380</name>
</gene>
<dbReference type="RefSeq" id="WP_267312129.1">
    <property type="nucleotide sequence ID" value="NZ_JABXXU010000010.1"/>
</dbReference>
<dbReference type="EMBL" id="JABXXV010000010">
    <property type="protein sequence ID" value="NVN48181.1"/>
    <property type="molecule type" value="Genomic_DNA"/>
</dbReference>
<dbReference type="Proteomes" id="UP001516351">
    <property type="component" value="Unassembled WGS sequence"/>
</dbReference>
<accession>A0ABX2P8K3</accession>
<name>A0ABX2P8K3_9PROT</name>
<keyword evidence="2" id="KW-1185">Reference proteome</keyword>
<reference evidence="1 2" key="1">
    <citation type="submission" date="2020-06" db="EMBL/GenBank/DDBJ databases">
        <title>Synonyms of Asaia species.</title>
        <authorList>
            <person name="Sombolestani A."/>
        </authorList>
    </citation>
    <scope>NUCLEOTIDE SEQUENCE [LARGE SCALE GENOMIC DNA]</scope>
    <source>
        <strain evidence="1 2">LMG 27047</strain>
    </source>
</reference>